<accession>A0A174U5J3</accession>
<name>A0A174U5J3_9FIRM</name>
<proteinExistence type="predicted"/>
<reference evidence="1 3" key="1">
    <citation type="submission" date="2015-09" db="EMBL/GenBank/DDBJ databases">
        <authorList>
            <consortium name="Pathogen Informatics"/>
        </authorList>
    </citation>
    <scope>NUCLEOTIDE SEQUENCE [LARGE SCALE GENOMIC DNA]</scope>
    <source>
        <strain evidence="1 3">2789STDY5834911</strain>
    </source>
</reference>
<dbReference type="EMBL" id="CZAW01000087">
    <property type="protein sequence ID" value="CUQ15387.1"/>
    <property type="molecule type" value="Genomic_DNA"/>
</dbReference>
<sequence>MNIAYTQNGDYLISNIVIRKTKPLGHYGRLRKAYLEMHRPILFNERVLSDKLFEHCAKIDEAARNRMELIVPELAKRNGVTEQLKAENQMEWVRQMNACKAQAEEIVKFELIYD</sequence>
<dbReference type="Proteomes" id="UP000822152">
    <property type="component" value="Unassembled WGS sequence"/>
</dbReference>
<dbReference type="Pfam" id="PF14198">
    <property type="entry name" value="TnpV"/>
    <property type="match status" value="1"/>
</dbReference>
<evidence type="ECO:0000313" key="1">
    <source>
        <dbReference type="EMBL" id="CUQ15387.1"/>
    </source>
</evidence>
<evidence type="ECO:0000313" key="3">
    <source>
        <dbReference type="Proteomes" id="UP000095712"/>
    </source>
</evidence>
<organism evidence="1 3">
    <name type="scientific">Blautia wexlerae</name>
    <dbReference type="NCBI Taxonomy" id="418240"/>
    <lineage>
        <taxon>Bacteria</taxon>
        <taxon>Bacillati</taxon>
        <taxon>Bacillota</taxon>
        <taxon>Clostridia</taxon>
        <taxon>Lachnospirales</taxon>
        <taxon>Lachnospiraceae</taxon>
        <taxon>Blautia</taxon>
    </lineage>
</organism>
<reference evidence="2 4" key="2">
    <citation type="journal article" date="2020" name="Cell Host Microbe">
        <title>Functional and Genomic Variation between Human-Derived Isolates of Lachnospiraceae Reveals Inter- and Intra-Species Diversity.</title>
        <authorList>
            <person name="Sorbara M.T."/>
            <person name="Littmann E.R."/>
            <person name="Fontana E."/>
            <person name="Moody T.U."/>
            <person name="Kohout C.E."/>
            <person name="Gjonbalaj M."/>
            <person name="Eaton V."/>
            <person name="Seok R."/>
            <person name="Leiner I.M."/>
            <person name="Pamer E.G."/>
        </authorList>
    </citation>
    <scope>NUCLEOTIDE SEQUENCE [LARGE SCALE GENOMIC DNA]</scope>
    <source>
        <strain evidence="2 4">MSK.20.11</strain>
    </source>
</reference>
<dbReference type="InterPro" id="IPR026989">
    <property type="entry name" value="TnpV"/>
</dbReference>
<protein>
    <submittedName>
        <fullName evidence="2">TnpV protein</fullName>
    </submittedName>
</protein>
<evidence type="ECO:0000313" key="4">
    <source>
        <dbReference type="Proteomes" id="UP000822152"/>
    </source>
</evidence>
<evidence type="ECO:0000313" key="2">
    <source>
        <dbReference type="EMBL" id="NSF73262.1"/>
    </source>
</evidence>
<dbReference type="OrthoDB" id="9797564at2"/>
<gene>
    <name evidence="1" type="ORF">ERS852523_04173</name>
    <name evidence="2" type="ORF">G4952_05385</name>
</gene>
<keyword evidence="4" id="KW-1185">Reference proteome</keyword>
<dbReference type="Proteomes" id="UP000095712">
    <property type="component" value="Unassembled WGS sequence"/>
</dbReference>
<dbReference type="EMBL" id="JAAIPF010000009">
    <property type="protein sequence ID" value="NSF73262.1"/>
    <property type="molecule type" value="Genomic_DNA"/>
</dbReference>
<reference evidence="2" key="3">
    <citation type="submission" date="2020-02" db="EMBL/GenBank/DDBJ databases">
        <authorList>
            <person name="Littmann E."/>
            <person name="Sorbara M."/>
        </authorList>
    </citation>
    <scope>NUCLEOTIDE SEQUENCE</scope>
    <source>
        <strain evidence="2">MSK.20.11</strain>
    </source>
</reference>
<dbReference type="RefSeq" id="WP_019161271.1">
    <property type="nucleotide sequence ID" value="NZ_CZAW01000087.1"/>
</dbReference>
<dbReference type="AlphaFoldDB" id="A0A174U5J3"/>